<name>A0A0C3QJA6_9AGAM</name>
<dbReference type="PANTHER" id="PTHR10098">
    <property type="entry name" value="RAPSYN-RELATED"/>
    <property type="match status" value="1"/>
</dbReference>
<dbReference type="InterPro" id="IPR019734">
    <property type="entry name" value="TPR_rpt"/>
</dbReference>
<dbReference type="InterPro" id="IPR008271">
    <property type="entry name" value="Ser/Thr_kinase_AS"/>
</dbReference>
<feature type="domain" description="Protein kinase" evidence="3">
    <location>
        <begin position="162"/>
        <end position="478"/>
    </location>
</feature>
<evidence type="ECO:0000313" key="4">
    <source>
        <dbReference type="EMBL" id="KIO26214.1"/>
    </source>
</evidence>
<protein>
    <recommendedName>
        <fullName evidence="3">Protein kinase domain-containing protein</fullName>
    </recommendedName>
</protein>
<feature type="compositionally biased region" description="Basic and acidic residues" evidence="2">
    <location>
        <begin position="131"/>
        <end position="185"/>
    </location>
</feature>
<dbReference type="OrthoDB" id="1405469at2759"/>
<dbReference type="Pfam" id="PF00069">
    <property type="entry name" value="Pkinase"/>
    <property type="match status" value="1"/>
</dbReference>
<evidence type="ECO:0000256" key="1">
    <source>
        <dbReference type="PROSITE-ProRule" id="PRU00339"/>
    </source>
</evidence>
<dbReference type="Proteomes" id="UP000054248">
    <property type="component" value="Unassembled WGS sequence"/>
</dbReference>
<dbReference type="PROSITE" id="PS50011">
    <property type="entry name" value="PROTEIN_KINASE_DOM"/>
    <property type="match status" value="1"/>
</dbReference>
<dbReference type="Pfam" id="PF14938">
    <property type="entry name" value="SNAP"/>
    <property type="match status" value="1"/>
</dbReference>
<dbReference type="PROSITE" id="PS00108">
    <property type="entry name" value="PROTEIN_KINASE_ST"/>
    <property type="match status" value="1"/>
</dbReference>
<dbReference type="SUPFAM" id="SSF48452">
    <property type="entry name" value="TPR-like"/>
    <property type="match status" value="3"/>
</dbReference>
<reference evidence="5" key="2">
    <citation type="submission" date="2015-01" db="EMBL/GenBank/DDBJ databases">
        <title>Evolutionary Origins and Diversification of the Mycorrhizal Mutualists.</title>
        <authorList>
            <consortium name="DOE Joint Genome Institute"/>
            <consortium name="Mycorrhizal Genomics Consortium"/>
            <person name="Kohler A."/>
            <person name="Kuo A."/>
            <person name="Nagy L.G."/>
            <person name="Floudas D."/>
            <person name="Copeland A."/>
            <person name="Barry K.W."/>
            <person name="Cichocki N."/>
            <person name="Veneault-Fourrey C."/>
            <person name="LaButti K."/>
            <person name="Lindquist E.A."/>
            <person name="Lipzen A."/>
            <person name="Lundell T."/>
            <person name="Morin E."/>
            <person name="Murat C."/>
            <person name="Riley R."/>
            <person name="Ohm R."/>
            <person name="Sun H."/>
            <person name="Tunlid A."/>
            <person name="Henrissat B."/>
            <person name="Grigoriev I.V."/>
            <person name="Hibbett D.S."/>
            <person name="Martin F."/>
        </authorList>
    </citation>
    <scope>NUCLEOTIDE SEQUENCE [LARGE SCALE GENOMIC DNA]</scope>
    <source>
        <strain evidence="5">MUT 4182</strain>
    </source>
</reference>
<dbReference type="Pfam" id="PF13424">
    <property type="entry name" value="TPR_12"/>
    <property type="match status" value="2"/>
</dbReference>
<dbReference type="InterPro" id="IPR000719">
    <property type="entry name" value="Prot_kinase_dom"/>
</dbReference>
<feature type="compositionally biased region" description="Basic and acidic residues" evidence="2">
    <location>
        <begin position="72"/>
        <end position="87"/>
    </location>
</feature>
<feature type="region of interest" description="Disordered" evidence="2">
    <location>
        <begin position="48"/>
        <end position="200"/>
    </location>
</feature>
<evidence type="ECO:0000256" key="2">
    <source>
        <dbReference type="SAM" id="MobiDB-lite"/>
    </source>
</evidence>
<reference evidence="4 5" key="1">
    <citation type="submission" date="2014-04" db="EMBL/GenBank/DDBJ databases">
        <authorList>
            <consortium name="DOE Joint Genome Institute"/>
            <person name="Kuo A."/>
            <person name="Girlanda M."/>
            <person name="Perotto S."/>
            <person name="Kohler A."/>
            <person name="Nagy L.G."/>
            <person name="Floudas D."/>
            <person name="Copeland A."/>
            <person name="Barry K.W."/>
            <person name="Cichocki N."/>
            <person name="Veneault-Fourrey C."/>
            <person name="LaButti K."/>
            <person name="Lindquist E.A."/>
            <person name="Lipzen A."/>
            <person name="Lundell T."/>
            <person name="Morin E."/>
            <person name="Murat C."/>
            <person name="Sun H."/>
            <person name="Tunlid A."/>
            <person name="Henrissat B."/>
            <person name="Grigoriev I.V."/>
            <person name="Hibbett D.S."/>
            <person name="Martin F."/>
            <person name="Nordberg H.P."/>
            <person name="Cantor M.N."/>
            <person name="Hua S.X."/>
        </authorList>
    </citation>
    <scope>NUCLEOTIDE SEQUENCE [LARGE SCALE GENOMIC DNA]</scope>
    <source>
        <strain evidence="4 5">MUT 4182</strain>
    </source>
</reference>
<dbReference type="SUPFAM" id="SSF56112">
    <property type="entry name" value="Protein kinase-like (PK-like)"/>
    <property type="match status" value="1"/>
</dbReference>
<dbReference type="InterPro" id="IPR011990">
    <property type="entry name" value="TPR-like_helical_dom_sf"/>
</dbReference>
<proteinExistence type="predicted"/>
<dbReference type="InterPro" id="IPR011009">
    <property type="entry name" value="Kinase-like_dom_sf"/>
</dbReference>
<dbReference type="Gene3D" id="1.10.510.10">
    <property type="entry name" value="Transferase(Phosphotransferase) domain 1"/>
    <property type="match status" value="1"/>
</dbReference>
<feature type="repeat" description="TPR" evidence="1">
    <location>
        <begin position="561"/>
        <end position="594"/>
    </location>
</feature>
<dbReference type="HOGENOM" id="CLU_000288_7_37_1"/>
<organism evidence="4 5">
    <name type="scientific">Tulasnella calospora MUT 4182</name>
    <dbReference type="NCBI Taxonomy" id="1051891"/>
    <lineage>
        <taxon>Eukaryota</taxon>
        <taxon>Fungi</taxon>
        <taxon>Dikarya</taxon>
        <taxon>Basidiomycota</taxon>
        <taxon>Agaricomycotina</taxon>
        <taxon>Agaricomycetes</taxon>
        <taxon>Cantharellales</taxon>
        <taxon>Tulasnellaceae</taxon>
        <taxon>Tulasnella</taxon>
    </lineage>
</organism>
<dbReference type="PANTHER" id="PTHR10098:SF108">
    <property type="entry name" value="TETRATRICOPEPTIDE REPEAT PROTEIN 28"/>
    <property type="match status" value="1"/>
</dbReference>
<dbReference type="STRING" id="1051891.A0A0C3QJA6"/>
<keyword evidence="5" id="KW-1185">Reference proteome</keyword>
<dbReference type="EMBL" id="KN823027">
    <property type="protein sequence ID" value="KIO26214.1"/>
    <property type="molecule type" value="Genomic_DNA"/>
</dbReference>
<feature type="repeat" description="TPR" evidence="1">
    <location>
        <begin position="521"/>
        <end position="554"/>
    </location>
</feature>
<feature type="compositionally biased region" description="Basic and acidic residues" evidence="2">
    <location>
        <begin position="94"/>
        <end position="116"/>
    </location>
</feature>
<dbReference type="SMART" id="SM00220">
    <property type="entry name" value="S_TKc"/>
    <property type="match status" value="1"/>
</dbReference>
<gene>
    <name evidence="4" type="ORF">M407DRAFT_24430</name>
</gene>
<dbReference type="GO" id="GO:0005524">
    <property type="term" value="F:ATP binding"/>
    <property type="evidence" value="ECO:0007669"/>
    <property type="project" value="InterPro"/>
</dbReference>
<feature type="region of interest" description="Disordered" evidence="2">
    <location>
        <begin position="1"/>
        <end position="26"/>
    </location>
</feature>
<evidence type="ECO:0000313" key="5">
    <source>
        <dbReference type="Proteomes" id="UP000054248"/>
    </source>
</evidence>
<feature type="compositionally biased region" description="Polar residues" evidence="2">
    <location>
        <begin position="190"/>
        <end position="200"/>
    </location>
</feature>
<sequence>MQENKDYAIDPSQGSGSGQENHSSVPLLSSKLRSKLEKLAEWRIHPSLIEFPGDITNEPPSLEASNPQSDSDTQKSGDDDQGKEKGADGGTVDKNNDHTKGEGRKDNDEERKRDDQTSIPKIGDGLTFPEHAVDKDPDSGDRGSRSQSDIEKPEDDQQGKDEGTDRRIADGDYGQTKEEVRKDTEDTNEEQNSARPTSNTKIVGVKKLRIERDTDLERVVGLALRESEFLVELSHPNVVRLEGFVEDLSEHKVWLIFPWEEHGNLRDFLASGEWEIPERISLINDVTLGLEYLHSQQPPIYHGDLKSINILVNSEFHGLIIDFGSARRLGDELSRKQMKRDGDQPQSTPSDVTVGEEHITLQAIFSATASTITLTGSSYTLRWAAPELLQEENPCLRSDIWALGWIAYEVMTNTIPFHDIKRDAIVINHVIQGHLPSVTEDARMSLIRALCSLMVQCWSLDPDKRPTAEQCRKSISWMVGDAPLESLVFAAIDTAMYLMQPMIVPAPTRSIDEKASQLRRAQLLNELGHMYRKQADYLNALSCSTEALKLYTTNNDNRGRAETLRYLADVHRFREEHDEAVTFYSKALQIYTDLGDENERAKVVFGLADAHRLRHEYSEAAKLYSESLEVYTSTGDKHARATSLWGLATVHQFQGEHSEAISLYSEALHIFTDVGDLRERANTLWGLAEVHRVQREYDEASKRYSEAAQIYTDVGDPHGRATPLWSLAEVLRVQHDYDEAIRLYSEAMQIFTDVGDHKQRAATLWGLAEVHRVKHECDEAIKLYSEATQILADIGDRHWEADGLMGLAQTHQMQDHHNEAISFYTKASEVLAEIGQLSRASDASECAANIRKSLEGASEGLDGTVEVENETFIDAGV</sequence>
<feature type="compositionally biased region" description="Polar residues" evidence="2">
    <location>
        <begin position="12"/>
        <end position="22"/>
    </location>
</feature>
<accession>A0A0C3QJA6</accession>
<evidence type="ECO:0000259" key="3">
    <source>
        <dbReference type="PROSITE" id="PS50011"/>
    </source>
</evidence>
<dbReference type="GO" id="GO:0004672">
    <property type="term" value="F:protein kinase activity"/>
    <property type="evidence" value="ECO:0007669"/>
    <property type="project" value="InterPro"/>
</dbReference>
<dbReference type="SMART" id="SM00028">
    <property type="entry name" value="TPR"/>
    <property type="match status" value="8"/>
</dbReference>
<dbReference type="PROSITE" id="PS50005">
    <property type="entry name" value="TPR"/>
    <property type="match status" value="2"/>
</dbReference>
<keyword evidence="1" id="KW-0802">TPR repeat</keyword>
<dbReference type="Gene3D" id="1.25.40.10">
    <property type="entry name" value="Tetratricopeptide repeat domain"/>
    <property type="match status" value="2"/>
</dbReference>
<dbReference type="AlphaFoldDB" id="A0A0C3QJA6"/>